<evidence type="ECO:0008006" key="4">
    <source>
        <dbReference type="Google" id="ProtNLM"/>
    </source>
</evidence>
<gene>
    <name evidence="2" type="ORF">GCM10011613_10600</name>
</gene>
<sequence>MGYSQLQGRFGLFESGYSSSRRISKNQSSLVLGIIVFAHALIILFVLTEKNRQRELVPEKILHMINVLPESEELISELNKPEVNELRSLQLNIPQMQITEPVISSLDTPIDNLPYEPPSEASRGNENVFDPKMRQKLLDAKRLNVPRAAEKSNTWTAIDGRTYIEMGDGTCMVSMPKVDSRDRGTSWGFTTCGKTDSEKAMDRVNADFESRRGPINKPKTNQ</sequence>
<feature type="transmembrane region" description="Helical" evidence="1">
    <location>
        <begin position="30"/>
        <end position="48"/>
    </location>
</feature>
<accession>A0ABQ3AYL5</accession>
<keyword evidence="1" id="KW-0472">Membrane</keyword>
<name>A0ABQ3AYL5_9GAMM</name>
<protein>
    <recommendedName>
        <fullName evidence="4">Pilus assembly protein PilZ</fullName>
    </recommendedName>
</protein>
<keyword evidence="1" id="KW-0812">Transmembrane</keyword>
<dbReference type="RefSeq" id="WP_189416518.1">
    <property type="nucleotide sequence ID" value="NZ_BMYZ01000001.1"/>
</dbReference>
<keyword evidence="1" id="KW-1133">Transmembrane helix</keyword>
<organism evidence="2 3">
    <name type="scientific">Cellvibrio zantedeschiae</name>
    <dbReference type="NCBI Taxonomy" id="1237077"/>
    <lineage>
        <taxon>Bacteria</taxon>
        <taxon>Pseudomonadati</taxon>
        <taxon>Pseudomonadota</taxon>
        <taxon>Gammaproteobacteria</taxon>
        <taxon>Cellvibrionales</taxon>
        <taxon>Cellvibrionaceae</taxon>
        <taxon>Cellvibrio</taxon>
    </lineage>
</organism>
<comment type="caution">
    <text evidence="2">The sequence shown here is derived from an EMBL/GenBank/DDBJ whole genome shotgun (WGS) entry which is preliminary data.</text>
</comment>
<proteinExistence type="predicted"/>
<keyword evidence="3" id="KW-1185">Reference proteome</keyword>
<reference evidence="3" key="1">
    <citation type="journal article" date="2019" name="Int. J. Syst. Evol. Microbiol.">
        <title>The Global Catalogue of Microorganisms (GCM) 10K type strain sequencing project: providing services to taxonomists for standard genome sequencing and annotation.</title>
        <authorList>
            <consortium name="The Broad Institute Genomics Platform"/>
            <consortium name="The Broad Institute Genome Sequencing Center for Infectious Disease"/>
            <person name="Wu L."/>
            <person name="Ma J."/>
        </authorList>
    </citation>
    <scope>NUCLEOTIDE SEQUENCE [LARGE SCALE GENOMIC DNA]</scope>
    <source>
        <strain evidence="3">KCTC 32239</strain>
    </source>
</reference>
<evidence type="ECO:0000313" key="2">
    <source>
        <dbReference type="EMBL" id="GGY68273.1"/>
    </source>
</evidence>
<dbReference type="Proteomes" id="UP000619761">
    <property type="component" value="Unassembled WGS sequence"/>
</dbReference>
<evidence type="ECO:0000256" key="1">
    <source>
        <dbReference type="SAM" id="Phobius"/>
    </source>
</evidence>
<evidence type="ECO:0000313" key="3">
    <source>
        <dbReference type="Proteomes" id="UP000619761"/>
    </source>
</evidence>
<dbReference type="EMBL" id="BMYZ01000001">
    <property type="protein sequence ID" value="GGY68273.1"/>
    <property type="molecule type" value="Genomic_DNA"/>
</dbReference>